<dbReference type="Proteomes" id="UP000310314">
    <property type="component" value="Unassembled WGS sequence"/>
</dbReference>
<feature type="chain" id="PRO_5024317477" description="Lipocalin-like domain-containing protein" evidence="1">
    <location>
        <begin position="20"/>
        <end position="162"/>
    </location>
</feature>
<dbReference type="EMBL" id="VATY01000002">
    <property type="protein sequence ID" value="TMM57208.1"/>
    <property type="molecule type" value="Genomic_DNA"/>
</dbReference>
<feature type="signal peptide" evidence="1">
    <location>
        <begin position="1"/>
        <end position="19"/>
    </location>
</feature>
<sequence length="162" mass="18382">MKNAITLLLTVLLTSAAYAQNKVSISKLEFLNNTSWSGNLMYINYGDGKEVTLRTTMQVEIKGDKIVMHTQFTDEPSANSKNSTKLKNDGTYLGDEEIIEYSTSENGIQKIVTQFKGKDANKRATLYKTYLLGENEFSITKKVQYDDADEGFVRNRYTYTKI</sequence>
<protein>
    <recommendedName>
        <fullName evidence="4">Lipocalin-like domain-containing protein</fullName>
    </recommendedName>
</protein>
<accession>A0A5S3PW39</accession>
<comment type="caution">
    <text evidence="2">The sequence shown here is derived from an EMBL/GenBank/DDBJ whole genome shotgun (WGS) entry which is preliminary data.</text>
</comment>
<gene>
    <name evidence="2" type="ORF">FEE95_12015</name>
</gene>
<evidence type="ECO:0000313" key="2">
    <source>
        <dbReference type="EMBL" id="TMM57208.1"/>
    </source>
</evidence>
<evidence type="ECO:0000313" key="3">
    <source>
        <dbReference type="Proteomes" id="UP000310314"/>
    </source>
</evidence>
<proteinExistence type="predicted"/>
<name>A0A5S3PW39_9FLAO</name>
<evidence type="ECO:0008006" key="4">
    <source>
        <dbReference type="Google" id="ProtNLM"/>
    </source>
</evidence>
<keyword evidence="1" id="KW-0732">Signal</keyword>
<evidence type="ECO:0000256" key="1">
    <source>
        <dbReference type="SAM" id="SignalP"/>
    </source>
</evidence>
<dbReference type="OrthoDB" id="805991at2"/>
<organism evidence="2 3">
    <name type="scientific">Maribacter algarum</name>
    <name type="common">ex Zhang et al. 2020</name>
    <dbReference type="NCBI Taxonomy" id="2578118"/>
    <lineage>
        <taxon>Bacteria</taxon>
        <taxon>Pseudomonadati</taxon>
        <taxon>Bacteroidota</taxon>
        <taxon>Flavobacteriia</taxon>
        <taxon>Flavobacteriales</taxon>
        <taxon>Flavobacteriaceae</taxon>
        <taxon>Maribacter</taxon>
    </lineage>
</organism>
<keyword evidence="3" id="KW-1185">Reference proteome</keyword>
<reference evidence="2 3" key="1">
    <citation type="submission" date="2019-05" db="EMBL/GenBank/DDBJ databases">
        <authorList>
            <person name="Zhang J.-Y."/>
            <person name="Feg X."/>
            <person name="Du Z.-J."/>
        </authorList>
    </citation>
    <scope>NUCLEOTIDE SEQUENCE [LARGE SCALE GENOMIC DNA]</scope>
    <source>
        <strain evidence="2 3">RZ26</strain>
    </source>
</reference>
<dbReference type="RefSeq" id="WP_138658190.1">
    <property type="nucleotide sequence ID" value="NZ_VATY01000002.1"/>
</dbReference>
<dbReference type="AlphaFoldDB" id="A0A5S3PW39"/>